<evidence type="ECO:0000313" key="9">
    <source>
        <dbReference type="Proteomes" id="UP000276133"/>
    </source>
</evidence>
<dbReference type="InterPro" id="IPR028846">
    <property type="entry name" value="Recoverin"/>
</dbReference>
<dbReference type="SUPFAM" id="SSF47473">
    <property type="entry name" value="EF-hand"/>
    <property type="match status" value="1"/>
</dbReference>
<proteinExistence type="inferred from homology"/>
<dbReference type="STRING" id="10195.A0A3M7Q4Z7"/>
<dbReference type="PROSITE" id="PS50222">
    <property type="entry name" value="EF_HAND_2"/>
    <property type="match status" value="3"/>
</dbReference>
<organism evidence="8 9">
    <name type="scientific">Brachionus plicatilis</name>
    <name type="common">Marine rotifer</name>
    <name type="synonym">Brachionus muelleri</name>
    <dbReference type="NCBI Taxonomy" id="10195"/>
    <lineage>
        <taxon>Eukaryota</taxon>
        <taxon>Metazoa</taxon>
        <taxon>Spiralia</taxon>
        <taxon>Gnathifera</taxon>
        <taxon>Rotifera</taxon>
        <taxon>Eurotatoria</taxon>
        <taxon>Monogononta</taxon>
        <taxon>Pseudotrocha</taxon>
        <taxon>Ploima</taxon>
        <taxon>Brachionidae</taxon>
        <taxon>Brachionus</taxon>
    </lineage>
</organism>
<gene>
    <name evidence="8" type="ORF">BpHYR1_015155</name>
</gene>
<dbReference type="Proteomes" id="UP000276133">
    <property type="component" value="Unassembled WGS sequence"/>
</dbReference>
<dbReference type="PRINTS" id="PR00450">
    <property type="entry name" value="RECOVERIN"/>
</dbReference>
<dbReference type="InterPro" id="IPR002048">
    <property type="entry name" value="EF_hand_dom"/>
</dbReference>
<dbReference type="EMBL" id="REGN01007412">
    <property type="protein sequence ID" value="RNA06383.1"/>
    <property type="molecule type" value="Genomic_DNA"/>
</dbReference>
<dbReference type="Pfam" id="PF13499">
    <property type="entry name" value="EF-hand_7"/>
    <property type="match status" value="1"/>
</dbReference>
<dbReference type="InterPro" id="IPR018247">
    <property type="entry name" value="EF_Hand_1_Ca_BS"/>
</dbReference>
<reference evidence="8 9" key="1">
    <citation type="journal article" date="2018" name="Sci. Rep.">
        <title>Genomic signatures of local adaptation to the degree of environmental predictability in rotifers.</title>
        <authorList>
            <person name="Franch-Gras L."/>
            <person name="Hahn C."/>
            <person name="Garcia-Roger E.M."/>
            <person name="Carmona M.J."/>
            <person name="Serra M."/>
            <person name="Gomez A."/>
        </authorList>
    </citation>
    <scope>NUCLEOTIDE SEQUENCE [LARGE SCALE GENOMIC DNA]</scope>
    <source>
        <strain evidence="8">HYR1</strain>
    </source>
</reference>
<dbReference type="Gene3D" id="1.10.238.10">
    <property type="entry name" value="EF-hand"/>
    <property type="match status" value="2"/>
</dbReference>
<evidence type="ECO:0000256" key="2">
    <source>
        <dbReference type="ARBA" id="ARBA00022707"/>
    </source>
</evidence>
<feature type="domain" description="EF-hand" evidence="7">
    <location>
        <begin position="107"/>
        <end position="142"/>
    </location>
</feature>
<feature type="non-terminal residue" evidence="8">
    <location>
        <position position="1"/>
    </location>
</feature>
<comment type="caution">
    <text evidence="8">The sequence shown here is derived from an EMBL/GenBank/DDBJ whole genome shotgun (WGS) entry which is preliminary data.</text>
</comment>
<protein>
    <submittedName>
        <fullName evidence="8">Neuronal calcium sensor 2</fullName>
    </submittedName>
</protein>
<dbReference type="GO" id="GO:0005509">
    <property type="term" value="F:calcium ion binding"/>
    <property type="evidence" value="ECO:0007669"/>
    <property type="project" value="InterPro"/>
</dbReference>
<evidence type="ECO:0000256" key="6">
    <source>
        <dbReference type="ARBA" id="ARBA00023288"/>
    </source>
</evidence>
<dbReference type="PANTHER" id="PTHR23055">
    <property type="entry name" value="CALCIUM BINDING PROTEINS"/>
    <property type="match status" value="1"/>
</dbReference>
<dbReference type="PANTHER" id="PTHR23055:SF178">
    <property type="entry name" value="NEUROCALCIN HOMOLOG"/>
    <property type="match status" value="1"/>
</dbReference>
<evidence type="ECO:0000313" key="8">
    <source>
        <dbReference type="EMBL" id="RNA06383.1"/>
    </source>
</evidence>
<accession>A0A3M7Q4Z7</accession>
<dbReference type="OrthoDB" id="191686at2759"/>
<dbReference type="AlphaFoldDB" id="A0A3M7Q4Z7"/>
<dbReference type="Pfam" id="PF13833">
    <property type="entry name" value="EF-hand_8"/>
    <property type="match status" value="1"/>
</dbReference>
<evidence type="ECO:0000256" key="1">
    <source>
        <dbReference type="ARBA" id="ARBA00006049"/>
    </source>
</evidence>
<dbReference type="InterPro" id="IPR011992">
    <property type="entry name" value="EF-hand-dom_pair"/>
</dbReference>
<name>A0A3M7Q4Z7_BRAPC</name>
<dbReference type="SMART" id="SM00054">
    <property type="entry name" value="EFh"/>
    <property type="match status" value="2"/>
</dbReference>
<keyword evidence="5" id="KW-0106">Calcium</keyword>
<keyword evidence="4" id="KW-0677">Repeat</keyword>
<feature type="domain" description="EF-hand" evidence="7">
    <location>
        <begin position="25"/>
        <end position="60"/>
    </location>
</feature>
<keyword evidence="9" id="KW-1185">Reference proteome</keyword>
<feature type="domain" description="EF-hand" evidence="7">
    <location>
        <begin position="61"/>
        <end position="96"/>
    </location>
</feature>
<evidence type="ECO:0000256" key="4">
    <source>
        <dbReference type="ARBA" id="ARBA00022737"/>
    </source>
</evidence>
<dbReference type="PROSITE" id="PS00018">
    <property type="entry name" value="EF_HAND_1"/>
    <property type="match status" value="1"/>
</dbReference>
<evidence type="ECO:0000259" key="7">
    <source>
        <dbReference type="PROSITE" id="PS50222"/>
    </source>
</evidence>
<keyword evidence="2" id="KW-0519">Myristate</keyword>
<comment type="similarity">
    <text evidence="1">Belongs to the recoverin family.</text>
</comment>
<keyword evidence="3" id="KW-0479">Metal-binding</keyword>
<evidence type="ECO:0000256" key="5">
    <source>
        <dbReference type="ARBA" id="ARBA00022837"/>
    </source>
</evidence>
<evidence type="ECO:0000256" key="3">
    <source>
        <dbReference type="ARBA" id="ARBA00022723"/>
    </source>
</evidence>
<keyword evidence="6" id="KW-0449">Lipoprotein</keyword>
<sequence length="151" mass="17878">KDCPNGFLEKKELIKSFQKLYPNGKPDKICSKLFNAFDQDKNNRIDFVEYLLGISHLSSLDIKKKLQLTFRIYDHHNKGKVSRKEMEKMIVAIFDLNGVKERSGENDPREKAMNIFKRFNKKNNDYLNEEEFIDGCIVDDYLIDLFAEYRI</sequence>